<dbReference type="Proteomes" id="UP001056978">
    <property type="component" value="Chromosome 4"/>
</dbReference>
<keyword evidence="2" id="KW-1185">Reference proteome</keyword>
<dbReference type="EMBL" id="CM043772">
    <property type="protein sequence ID" value="KAI4840536.1"/>
    <property type="molecule type" value="Genomic_DNA"/>
</dbReference>
<sequence>MEKKVKSLLFIKIPKFTLLSRICYIYIYMCTFNKYFYESYNYSTEIHGKAYRILSKYKQDKYSNALGLKEEMTNNGMKKKKDISNNMEGYTGKRKHSNGTPLEFRGNCKSYMKKNKCMFETKKYSHFEKKIFKEMDFMDFLKNNKTISNKSYRKIIRKKCVQLFVLSLLIFFLLSVLLIVDLSWSFVDEQNGLWGTIGFSSILENWGKSGCWLNAVYESLKSSDWFWKPIGKSSVNVNEFYVLIRLFRILIYGLPFLILGREFPFSFFSQKPNKTKPGKKGKKKGGEGKERDYT</sequence>
<accession>A0ACB9YGI5</accession>
<comment type="caution">
    <text evidence="1">The sequence shown here is derived from an EMBL/GenBank/DDBJ whole genome shotgun (WGS) entry which is preliminary data.</text>
</comment>
<protein>
    <submittedName>
        <fullName evidence="1">Uncharacterized protein</fullName>
    </submittedName>
</protein>
<evidence type="ECO:0000313" key="2">
    <source>
        <dbReference type="Proteomes" id="UP001056978"/>
    </source>
</evidence>
<reference evidence="1" key="1">
    <citation type="submission" date="2022-06" db="EMBL/GenBank/DDBJ databases">
        <title>The First Complete Genome of the Simian Malaria Parasite Plasmodium brasilianum.</title>
        <authorList>
            <person name="Bajic M."/>
            <person name="Ravishankar S."/>
        </authorList>
    </citation>
    <scope>NUCLEOTIDE SEQUENCE</scope>
    <source>
        <strain evidence="1">Bolivian I</strain>
    </source>
</reference>
<gene>
    <name evidence="1" type="ORF">MKS88_001265</name>
</gene>
<name>A0ACB9YGI5_PLABR</name>
<evidence type="ECO:0000313" key="1">
    <source>
        <dbReference type="EMBL" id="KAI4840536.1"/>
    </source>
</evidence>
<organism evidence="1 2">
    <name type="scientific">Plasmodium brasilianum</name>
    <dbReference type="NCBI Taxonomy" id="5824"/>
    <lineage>
        <taxon>Eukaryota</taxon>
        <taxon>Sar</taxon>
        <taxon>Alveolata</taxon>
        <taxon>Apicomplexa</taxon>
        <taxon>Aconoidasida</taxon>
        <taxon>Haemosporida</taxon>
        <taxon>Plasmodiidae</taxon>
        <taxon>Plasmodium</taxon>
        <taxon>Plasmodium (Plasmodium)</taxon>
    </lineage>
</organism>
<proteinExistence type="predicted"/>